<keyword evidence="3" id="KW-1185">Reference proteome</keyword>
<dbReference type="EMBL" id="JANJYJ010000006">
    <property type="protein sequence ID" value="KAK3204478.1"/>
    <property type="molecule type" value="Genomic_DNA"/>
</dbReference>
<evidence type="ECO:0000259" key="1">
    <source>
        <dbReference type="Pfam" id="PF00078"/>
    </source>
</evidence>
<organism evidence="2 3">
    <name type="scientific">Dipteronia sinensis</name>
    <dbReference type="NCBI Taxonomy" id="43782"/>
    <lineage>
        <taxon>Eukaryota</taxon>
        <taxon>Viridiplantae</taxon>
        <taxon>Streptophyta</taxon>
        <taxon>Embryophyta</taxon>
        <taxon>Tracheophyta</taxon>
        <taxon>Spermatophyta</taxon>
        <taxon>Magnoliopsida</taxon>
        <taxon>eudicotyledons</taxon>
        <taxon>Gunneridae</taxon>
        <taxon>Pentapetalae</taxon>
        <taxon>rosids</taxon>
        <taxon>malvids</taxon>
        <taxon>Sapindales</taxon>
        <taxon>Sapindaceae</taxon>
        <taxon>Hippocastanoideae</taxon>
        <taxon>Acereae</taxon>
        <taxon>Dipteronia</taxon>
    </lineage>
</organism>
<sequence length="164" mass="18594">MHPSKALGPDGLPTLFYQKFWPTVDGSVTNACLGVLNDVLELYEVNKTFITLILKVKKAEKMTDFDQLVYISRGLRHGDPLSPYLFLICEEGLSQLFRRAENMGDIYGFKCSRQGPKISHLFFVDDSMIFTKALERDCKAIKHILEIYSRASGQVVISTSRHCV</sequence>
<dbReference type="Proteomes" id="UP001281410">
    <property type="component" value="Unassembled WGS sequence"/>
</dbReference>
<dbReference type="PANTHER" id="PTHR46890:SF48">
    <property type="entry name" value="RNA-DIRECTED DNA POLYMERASE"/>
    <property type="match status" value="1"/>
</dbReference>
<feature type="domain" description="Reverse transcriptase" evidence="1">
    <location>
        <begin position="67"/>
        <end position="146"/>
    </location>
</feature>
<reference evidence="2" key="1">
    <citation type="journal article" date="2023" name="Plant J.">
        <title>Genome sequences and population genomics provide insights into the demographic history, inbreeding, and mutation load of two 'living fossil' tree species of Dipteronia.</title>
        <authorList>
            <person name="Feng Y."/>
            <person name="Comes H.P."/>
            <person name="Chen J."/>
            <person name="Zhu S."/>
            <person name="Lu R."/>
            <person name="Zhang X."/>
            <person name="Li P."/>
            <person name="Qiu J."/>
            <person name="Olsen K.M."/>
            <person name="Qiu Y."/>
        </authorList>
    </citation>
    <scope>NUCLEOTIDE SEQUENCE</scope>
    <source>
        <strain evidence="2">NBL</strain>
    </source>
</reference>
<accession>A0AAE0E204</accession>
<protein>
    <recommendedName>
        <fullName evidence="1">Reverse transcriptase domain-containing protein</fullName>
    </recommendedName>
</protein>
<proteinExistence type="predicted"/>
<name>A0AAE0E204_9ROSI</name>
<gene>
    <name evidence="2" type="ORF">Dsin_018524</name>
</gene>
<dbReference type="AlphaFoldDB" id="A0AAE0E204"/>
<dbReference type="InterPro" id="IPR052343">
    <property type="entry name" value="Retrotransposon-Effector_Assoc"/>
</dbReference>
<dbReference type="Pfam" id="PF00078">
    <property type="entry name" value="RVT_1"/>
    <property type="match status" value="1"/>
</dbReference>
<comment type="caution">
    <text evidence="2">The sequence shown here is derived from an EMBL/GenBank/DDBJ whole genome shotgun (WGS) entry which is preliminary data.</text>
</comment>
<evidence type="ECO:0000313" key="3">
    <source>
        <dbReference type="Proteomes" id="UP001281410"/>
    </source>
</evidence>
<dbReference type="InterPro" id="IPR000477">
    <property type="entry name" value="RT_dom"/>
</dbReference>
<dbReference type="PANTHER" id="PTHR46890">
    <property type="entry name" value="NON-LTR RETROLELEMENT REVERSE TRANSCRIPTASE-LIKE PROTEIN-RELATED"/>
    <property type="match status" value="1"/>
</dbReference>
<evidence type="ECO:0000313" key="2">
    <source>
        <dbReference type="EMBL" id="KAK3204478.1"/>
    </source>
</evidence>